<name>A0ABW1JV15_9NOCA</name>
<feature type="compositionally biased region" description="Polar residues" evidence="1">
    <location>
        <begin position="143"/>
        <end position="155"/>
    </location>
</feature>
<organism evidence="3 4">
    <name type="scientific">Nocardia lasii</name>
    <dbReference type="NCBI Taxonomy" id="1616107"/>
    <lineage>
        <taxon>Bacteria</taxon>
        <taxon>Bacillati</taxon>
        <taxon>Actinomycetota</taxon>
        <taxon>Actinomycetes</taxon>
        <taxon>Mycobacteriales</taxon>
        <taxon>Nocardiaceae</taxon>
        <taxon>Nocardia</taxon>
    </lineage>
</organism>
<gene>
    <name evidence="3" type="ORF">ACFP3H_17060</name>
</gene>
<evidence type="ECO:0000313" key="4">
    <source>
        <dbReference type="Proteomes" id="UP001596223"/>
    </source>
</evidence>
<keyword evidence="4" id="KW-1185">Reference proteome</keyword>
<evidence type="ECO:0000256" key="2">
    <source>
        <dbReference type="SAM" id="Phobius"/>
    </source>
</evidence>
<keyword evidence="2" id="KW-0812">Transmembrane</keyword>
<evidence type="ECO:0000256" key="1">
    <source>
        <dbReference type="SAM" id="MobiDB-lite"/>
    </source>
</evidence>
<protein>
    <submittedName>
        <fullName evidence="3">Uncharacterized protein</fullName>
    </submittedName>
</protein>
<reference evidence="4" key="1">
    <citation type="journal article" date="2019" name="Int. J. Syst. Evol. Microbiol.">
        <title>The Global Catalogue of Microorganisms (GCM) 10K type strain sequencing project: providing services to taxonomists for standard genome sequencing and annotation.</title>
        <authorList>
            <consortium name="The Broad Institute Genomics Platform"/>
            <consortium name="The Broad Institute Genome Sequencing Center for Infectious Disease"/>
            <person name="Wu L."/>
            <person name="Ma J."/>
        </authorList>
    </citation>
    <scope>NUCLEOTIDE SEQUENCE [LARGE SCALE GENOMIC DNA]</scope>
    <source>
        <strain evidence="4">CCUG 36956</strain>
    </source>
</reference>
<keyword evidence="2" id="KW-1133">Transmembrane helix</keyword>
<keyword evidence="2" id="KW-0472">Membrane</keyword>
<dbReference type="RefSeq" id="WP_378606919.1">
    <property type="nucleotide sequence ID" value="NZ_JBHSQN010000011.1"/>
</dbReference>
<sequence length="162" mass="17662">MLIFLIPLSLDVPDAWAAHTGDGRLGTWTMTERACRPDLCITWGDFVPDDGGPGRDRIHVAGGDFRSFDLGSRHRTIDVGASDTVFVPGGGRASTTVRLFTIMLPLVGLWCASVAFALRHRLARTKPPNHNIDQHFAAFRAPTESSPPEQLSPQGDRTREGS</sequence>
<comment type="caution">
    <text evidence="3">The sequence shown here is derived from an EMBL/GenBank/DDBJ whole genome shotgun (WGS) entry which is preliminary data.</text>
</comment>
<evidence type="ECO:0000313" key="3">
    <source>
        <dbReference type="EMBL" id="MFC6012769.1"/>
    </source>
</evidence>
<proteinExistence type="predicted"/>
<feature type="region of interest" description="Disordered" evidence="1">
    <location>
        <begin position="139"/>
        <end position="162"/>
    </location>
</feature>
<accession>A0ABW1JV15</accession>
<dbReference type="Proteomes" id="UP001596223">
    <property type="component" value="Unassembled WGS sequence"/>
</dbReference>
<feature type="transmembrane region" description="Helical" evidence="2">
    <location>
        <begin position="97"/>
        <end position="118"/>
    </location>
</feature>
<dbReference type="EMBL" id="JBHSQN010000011">
    <property type="protein sequence ID" value="MFC6012769.1"/>
    <property type="molecule type" value="Genomic_DNA"/>
</dbReference>